<gene>
    <name evidence="2" type="ORF">BJ684DRAFT_20939</name>
</gene>
<evidence type="ECO:0008006" key="4">
    <source>
        <dbReference type="Google" id="ProtNLM"/>
    </source>
</evidence>
<evidence type="ECO:0000256" key="1">
    <source>
        <dbReference type="SAM" id="SignalP"/>
    </source>
</evidence>
<keyword evidence="1" id="KW-0732">Signal</keyword>
<keyword evidence="3" id="KW-1185">Reference proteome</keyword>
<feature type="signal peptide" evidence="1">
    <location>
        <begin position="1"/>
        <end position="31"/>
    </location>
</feature>
<protein>
    <recommendedName>
        <fullName evidence="4">Ricin B lectin domain-containing protein</fullName>
    </recommendedName>
</protein>
<organism evidence="2 3">
    <name type="scientific">Piptocephalis cylindrospora</name>
    <dbReference type="NCBI Taxonomy" id="1907219"/>
    <lineage>
        <taxon>Eukaryota</taxon>
        <taxon>Fungi</taxon>
        <taxon>Fungi incertae sedis</taxon>
        <taxon>Zoopagomycota</taxon>
        <taxon>Zoopagomycotina</taxon>
        <taxon>Zoopagomycetes</taxon>
        <taxon>Zoopagales</taxon>
        <taxon>Piptocephalidaceae</taxon>
        <taxon>Piptocephalis</taxon>
    </lineage>
</organism>
<accession>A0A4P9Y354</accession>
<name>A0A4P9Y354_9FUNG</name>
<evidence type="ECO:0000313" key="2">
    <source>
        <dbReference type="EMBL" id="RKP12531.1"/>
    </source>
</evidence>
<dbReference type="Proteomes" id="UP000267251">
    <property type="component" value="Unassembled WGS sequence"/>
</dbReference>
<reference evidence="3" key="1">
    <citation type="journal article" date="2018" name="Nat. Microbiol.">
        <title>Leveraging single-cell genomics to expand the fungal tree of life.</title>
        <authorList>
            <person name="Ahrendt S.R."/>
            <person name="Quandt C.A."/>
            <person name="Ciobanu D."/>
            <person name="Clum A."/>
            <person name="Salamov A."/>
            <person name="Andreopoulos B."/>
            <person name="Cheng J.F."/>
            <person name="Woyke T."/>
            <person name="Pelin A."/>
            <person name="Henrissat B."/>
            <person name="Reynolds N.K."/>
            <person name="Benny G.L."/>
            <person name="Smith M.E."/>
            <person name="James T.Y."/>
            <person name="Grigoriev I.V."/>
        </authorList>
    </citation>
    <scope>NUCLEOTIDE SEQUENCE [LARGE SCALE GENOMIC DNA]</scope>
</reference>
<dbReference type="OrthoDB" id="10366050at2759"/>
<proteinExistence type="predicted"/>
<feature type="chain" id="PRO_5020218320" description="Ricin B lectin domain-containing protein" evidence="1">
    <location>
        <begin position="32"/>
        <end position="235"/>
    </location>
</feature>
<evidence type="ECO:0000313" key="3">
    <source>
        <dbReference type="Proteomes" id="UP000267251"/>
    </source>
</evidence>
<dbReference type="AlphaFoldDB" id="A0A4P9Y354"/>
<sequence>MLPHPAFSIAMISPISLVLSLLVIGAPHALALPTQPSAGNVCTTAGEGAIVSYCLEASVVPSANAAPQDIPSLIPSDMGLRAFPFTDDEGAPGLRLVADNHTSIPPVINHIGEGTAMNCRREQACDIWPIWDDRRINPTHACNLTLDPTTKHVKLDCPNSIVYSIDPTTDDGKEVWTVRTNDNVVVGSYTRIPGSSGDGKVQVDVTKPSGRDNNWHLSLLVDFAIAIRLRGGFSS</sequence>
<dbReference type="EMBL" id="KZ988298">
    <property type="protein sequence ID" value="RKP12531.1"/>
    <property type="molecule type" value="Genomic_DNA"/>
</dbReference>